<evidence type="ECO:0000313" key="1">
    <source>
        <dbReference type="EMBL" id="KAG0423707.1"/>
    </source>
</evidence>
<accession>A0AC60PRH9</accession>
<reference evidence="1 2" key="1">
    <citation type="journal article" date="2020" name="Cell">
        <title>Large-Scale Comparative Analyses of Tick Genomes Elucidate Their Genetic Diversity and Vector Capacities.</title>
        <authorList>
            <consortium name="Tick Genome and Microbiome Consortium (TIGMIC)"/>
            <person name="Jia N."/>
            <person name="Wang J."/>
            <person name="Shi W."/>
            <person name="Du L."/>
            <person name="Sun Y."/>
            <person name="Zhan W."/>
            <person name="Jiang J.F."/>
            <person name="Wang Q."/>
            <person name="Zhang B."/>
            <person name="Ji P."/>
            <person name="Bell-Sakyi L."/>
            <person name="Cui X.M."/>
            <person name="Yuan T.T."/>
            <person name="Jiang B.G."/>
            <person name="Yang W.F."/>
            <person name="Lam T.T."/>
            <person name="Chang Q.C."/>
            <person name="Ding S.J."/>
            <person name="Wang X.J."/>
            <person name="Zhu J.G."/>
            <person name="Ruan X.D."/>
            <person name="Zhao L."/>
            <person name="Wei J.T."/>
            <person name="Ye R.Z."/>
            <person name="Que T.C."/>
            <person name="Du C.H."/>
            <person name="Zhou Y.H."/>
            <person name="Cheng J.X."/>
            <person name="Dai P.F."/>
            <person name="Guo W.B."/>
            <person name="Han X.H."/>
            <person name="Huang E.J."/>
            <person name="Li L.F."/>
            <person name="Wei W."/>
            <person name="Gao Y.C."/>
            <person name="Liu J.Z."/>
            <person name="Shao H.Z."/>
            <person name="Wang X."/>
            <person name="Wang C.C."/>
            <person name="Yang T.C."/>
            <person name="Huo Q.B."/>
            <person name="Li W."/>
            <person name="Chen H.Y."/>
            <person name="Chen S.E."/>
            <person name="Zhou L.G."/>
            <person name="Ni X.B."/>
            <person name="Tian J.H."/>
            <person name="Sheng Y."/>
            <person name="Liu T."/>
            <person name="Pan Y.S."/>
            <person name="Xia L.Y."/>
            <person name="Li J."/>
            <person name="Zhao F."/>
            <person name="Cao W.C."/>
        </authorList>
    </citation>
    <scope>NUCLEOTIDE SEQUENCE [LARGE SCALE GENOMIC DNA]</scope>
    <source>
        <strain evidence="1">Iper-2018</strain>
    </source>
</reference>
<dbReference type="Proteomes" id="UP000805193">
    <property type="component" value="Unassembled WGS sequence"/>
</dbReference>
<proteinExistence type="predicted"/>
<organism evidence="1 2">
    <name type="scientific">Ixodes persulcatus</name>
    <name type="common">Taiga tick</name>
    <dbReference type="NCBI Taxonomy" id="34615"/>
    <lineage>
        <taxon>Eukaryota</taxon>
        <taxon>Metazoa</taxon>
        <taxon>Ecdysozoa</taxon>
        <taxon>Arthropoda</taxon>
        <taxon>Chelicerata</taxon>
        <taxon>Arachnida</taxon>
        <taxon>Acari</taxon>
        <taxon>Parasitiformes</taxon>
        <taxon>Ixodida</taxon>
        <taxon>Ixodoidea</taxon>
        <taxon>Ixodidae</taxon>
        <taxon>Ixodinae</taxon>
        <taxon>Ixodes</taxon>
    </lineage>
</organism>
<name>A0AC60PRH9_IXOPE</name>
<dbReference type="EMBL" id="JABSTQ010010062">
    <property type="protein sequence ID" value="KAG0423707.1"/>
    <property type="molecule type" value="Genomic_DNA"/>
</dbReference>
<sequence length="77" mass="8255">MHKPQRYRPSRSAGIWEPVDGAAGGTRSPGHLTCLTPLLAQPEGPFSAVAPLCHGENASDVKLHNPRSHGYADSRLE</sequence>
<keyword evidence="2" id="KW-1185">Reference proteome</keyword>
<evidence type="ECO:0000313" key="2">
    <source>
        <dbReference type="Proteomes" id="UP000805193"/>
    </source>
</evidence>
<gene>
    <name evidence="1" type="ORF">HPB47_000493</name>
</gene>
<protein>
    <submittedName>
        <fullName evidence="1">Uncharacterized protein</fullName>
    </submittedName>
</protein>
<comment type="caution">
    <text evidence="1">The sequence shown here is derived from an EMBL/GenBank/DDBJ whole genome shotgun (WGS) entry which is preliminary data.</text>
</comment>